<keyword evidence="2" id="KW-1185">Reference proteome</keyword>
<sequence length="801" mass="94661">MLQRRFISSSGIKRLLHRESNKVMHTVFFKVRYYSTELIKKKHKEDIEDWVKAQLKDSSTISGVYESRNKLDWMDSITKSPSSLDILKNQYNIVKDKDFGILWKQKFESADPDILMTIISLSTNQKVLFSIQQLLILINSLHFLKRDYDIGQIYTTYEQFTPLLASHTDKGTYGQFIEIMLVVQHNLHHFDVCETLFAEYIKYCKVKPQMISLGLNSFIRSNNTQLAVEFYTQAITNPDTFPITEKQLFEFLRCMERYLDMSSMKHIFYLWLKVKCGDEQSSSTNLPSFKTLAIIHRMLLRFSNTDELNDFLTNPVVLSTGYTSSVQFELIEFCHSLYSIKGDRTKSIDDSILMERVDKFITRLNNNISTRKELYMSVVQAYVSTNNFENLKVILEKIQRDNDISIDGSFHLCISRYFVNTNQFEGLFKYYRSVVKTTDGKTRLRPAFIQQLWSCAVNVYPMLAKEITNDLLVTLKRSQYSKCLTWVYTFLQENAHIHTRKINGGEDSSLSGFNAVDFERFEEFKKKVSHNDVYGAELVISNSLKEGIAPQFSFLYSVLALCLRNSLTGLARVVDVILRTRFRYIPLKVDILWLKWEIISNYRSFEKLSAEHLKELEFKLKEFERVHQKELSVQNYLQLTQICFHTRDFKYACYLISQARKNLDTSNNKQWMMYYMTSLKLASRMHESERFSRILKDWNCNHRASLITPGCIRQIKGFMKYFEKRPAYISTAASIDNKEIKDRIDELVLRYVDYKYQGLENMRKLTLFLKEWFDEEISLLKLEQNERKRKLFEENKKEEEE</sequence>
<evidence type="ECO:0008006" key="3">
    <source>
        <dbReference type="Google" id="ProtNLM"/>
    </source>
</evidence>
<reference evidence="1 2" key="1">
    <citation type="journal article" date="2019" name="BMC Genomics">
        <title>Chromosome level assembly and comparative genome analysis confirm lager-brewing yeasts originated from a single hybridization.</title>
        <authorList>
            <person name="Salazar A.N."/>
            <person name="Gorter de Vries A.R."/>
            <person name="van den Broek M."/>
            <person name="Brouwers N."/>
            <person name="de la Torre Cortes P."/>
            <person name="Kuijpers N.G.A."/>
            <person name="Daran J.G."/>
            <person name="Abeel T."/>
        </authorList>
    </citation>
    <scope>NUCLEOTIDE SEQUENCE [LARGE SCALE GENOMIC DNA]</scope>
    <source>
        <strain evidence="1 2">CBS 1483</strain>
    </source>
</reference>
<organism evidence="1 2">
    <name type="scientific">Saccharomyces pastorianus</name>
    <name type="common">Lager yeast</name>
    <name type="synonym">Saccharomyces cerevisiae x Saccharomyces eubayanus</name>
    <dbReference type="NCBI Taxonomy" id="27292"/>
    <lineage>
        <taxon>Eukaryota</taxon>
        <taxon>Fungi</taxon>
        <taxon>Dikarya</taxon>
        <taxon>Ascomycota</taxon>
        <taxon>Saccharomycotina</taxon>
        <taxon>Saccharomycetes</taxon>
        <taxon>Saccharomycetales</taxon>
        <taxon>Saccharomycetaceae</taxon>
        <taxon>Saccharomyces</taxon>
    </lineage>
</organism>
<protein>
    <recommendedName>
        <fullName evidence="3">Protein PET111, mitochondrial</fullName>
    </recommendedName>
</protein>
<name>A0A6C1DXH6_SACPS</name>
<dbReference type="EMBL" id="CP048994">
    <property type="protein sequence ID" value="QID81766.1"/>
    <property type="molecule type" value="Genomic_DNA"/>
</dbReference>
<evidence type="ECO:0000313" key="2">
    <source>
        <dbReference type="Proteomes" id="UP000501346"/>
    </source>
</evidence>
<dbReference type="AlphaFoldDB" id="A0A6C1DXH6"/>
<dbReference type="Proteomes" id="UP000501346">
    <property type="component" value="Chromosome ScXIII"/>
</dbReference>
<proteinExistence type="predicted"/>
<accession>A0A6C1DXH6</accession>
<gene>
    <name evidence="1" type="ORF">GRS66_004161</name>
</gene>
<evidence type="ECO:0000313" key="1">
    <source>
        <dbReference type="EMBL" id="QID81766.1"/>
    </source>
</evidence>
<dbReference type="OrthoDB" id="4061518at2759"/>